<dbReference type="Proteomes" id="UP000199323">
    <property type="component" value="Unassembled WGS sequence"/>
</dbReference>
<protein>
    <submittedName>
        <fullName evidence="1">Uncharacterized protein</fullName>
    </submittedName>
</protein>
<keyword evidence="2" id="KW-1185">Reference proteome</keyword>
<accession>A0A1I2KJM3</accession>
<dbReference type="EMBL" id="FONG01000023">
    <property type="protein sequence ID" value="SFF66440.1"/>
    <property type="molecule type" value="Genomic_DNA"/>
</dbReference>
<reference evidence="1 2" key="1">
    <citation type="submission" date="2016-10" db="EMBL/GenBank/DDBJ databases">
        <authorList>
            <person name="de Groot N.N."/>
        </authorList>
    </citation>
    <scope>NUCLEOTIDE SEQUENCE [LARGE SCALE GENOMIC DNA]</scope>
    <source>
        <strain evidence="1 2">CGMCC 4.3510</strain>
    </source>
</reference>
<name>A0A1I2KJM3_9ACTN</name>
<evidence type="ECO:0000313" key="2">
    <source>
        <dbReference type="Proteomes" id="UP000199323"/>
    </source>
</evidence>
<dbReference type="AlphaFoldDB" id="A0A1I2KJM3"/>
<organism evidence="1 2">
    <name type="scientific">Actinacidiphila alni</name>
    <dbReference type="NCBI Taxonomy" id="380248"/>
    <lineage>
        <taxon>Bacteria</taxon>
        <taxon>Bacillati</taxon>
        <taxon>Actinomycetota</taxon>
        <taxon>Actinomycetes</taxon>
        <taxon>Kitasatosporales</taxon>
        <taxon>Streptomycetaceae</taxon>
        <taxon>Actinacidiphila</taxon>
    </lineage>
</organism>
<dbReference type="STRING" id="380248.SAMN05216251_12399"/>
<proteinExistence type="predicted"/>
<sequence>MNEILDLQEMDIPTSDELQEEQGSYFICSDASWFLCA</sequence>
<gene>
    <name evidence="1" type="ORF">SAMN05216251_12399</name>
</gene>
<evidence type="ECO:0000313" key="1">
    <source>
        <dbReference type="EMBL" id="SFF66440.1"/>
    </source>
</evidence>